<accession>A0A137P4A4</accession>
<name>A0A137P4A4_CONC2</name>
<dbReference type="AlphaFoldDB" id="A0A137P4A4"/>
<reference evidence="3 4" key="1">
    <citation type="journal article" date="2015" name="Genome Biol. Evol.">
        <title>Phylogenomic analyses indicate that early fungi evolved digesting cell walls of algal ancestors of land plants.</title>
        <authorList>
            <person name="Chang Y."/>
            <person name="Wang S."/>
            <person name="Sekimoto S."/>
            <person name="Aerts A.L."/>
            <person name="Choi C."/>
            <person name="Clum A."/>
            <person name="LaButti K.M."/>
            <person name="Lindquist E.A."/>
            <person name="Yee Ngan C."/>
            <person name="Ohm R.A."/>
            <person name="Salamov A.A."/>
            <person name="Grigoriev I.V."/>
            <person name="Spatafora J.W."/>
            <person name="Berbee M.L."/>
        </authorList>
    </citation>
    <scope>NUCLEOTIDE SEQUENCE [LARGE SCALE GENOMIC DNA]</scope>
    <source>
        <strain evidence="3 4">NRRL 28638</strain>
    </source>
</reference>
<evidence type="ECO:0008006" key="5">
    <source>
        <dbReference type="Google" id="ProtNLM"/>
    </source>
</evidence>
<evidence type="ECO:0000313" key="4">
    <source>
        <dbReference type="Proteomes" id="UP000070444"/>
    </source>
</evidence>
<proteinExistence type="predicted"/>
<dbReference type="Proteomes" id="UP000070444">
    <property type="component" value="Unassembled WGS sequence"/>
</dbReference>
<dbReference type="EMBL" id="KQ964524">
    <property type="protein sequence ID" value="KXN69744.1"/>
    <property type="molecule type" value="Genomic_DNA"/>
</dbReference>
<keyword evidence="1" id="KW-0812">Transmembrane</keyword>
<protein>
    <recommendedName>
        <fullName evidence="5">Extracellular membrane protein CFEM domain-containing protein</fullName>
    </recommendedName>
</protein>
<gene>
    <name evidence="3" type="ORF">CONCODRAFT_71201</name>
</gene>
<keyword evidence="2" id="KW-0732">Signal</keyword>
<evidence type="ECO:0000313" key="3">
    <source>
        <dbReference type="EMBL" id="KXN69744.1"/>
    </source>
</evidence>
<keyword evidence="4" id="KW-1185">Reference proteome</keyword>
<evidence type="ECO:0000256" key="2">
    <source>
        <dbReference type="SAM" id="SignalP"/>
    </source>
</evidence>
<evidence type="ECO:0000256" key="1">
    <source>
        <dbReference type="SAM" id="Phobius"/>
    </source>
</evidence>
<keyword evidence="1" id="KW-1133">Transmembrane helix</keyword>
<feature type="transmembrane region" description="Helical" evidence="1">
    <location>
        <begin position="135"/>
        <end position="155"/>
    </location>
</feature>
<keyword evidence="1" id="KW-0472">Membrane</keyword>
<feature type="signal peptide" evidence="2">
    <location>
        <begin position="1"/>
        <end position="15"/>
    </location>
</feature>
<feature type="chain" id="PRO_5013040139" description="Extracellular membrane protein CFEM domain-containing protein" evidence="2">
    <location>
        <begin position="16"/>
        <end position="156"/>
    </location>
</feature>
<sequence length="156" mass="16101">MKVFALFALSAPVLSQFCFNSPQVQVCVQEAQAALVNCGGNPQCSCTESQHLATCYQACQNDPNYFQQISGINAQAAQHCGGGFGGGFGGAFPSAIPGFNRGPSFGSANVNSGMLEATATFRSGGMNSRSFRNSGMTLVPATSILSIAVVSAILLF</sequence>
<organism evidence="3 4">
    <name type="scientific">Conidiobolus coronatus (strain ATCC 28846 / CBS 209.66 / NRRL 28638)</name>
    <name type="common">Delacroixia coronata</name>
    <dbReference type="NCBI Taxonomy" id="796925"/>
    <lineage>
        <taxon>Eukaryota</taxon>
        <taxon>Fungi</taxon>
        <taxon>Fungi incertae sedis</taxon>
        <taxon>Zoopagomycota</taxon>
        <taxon>Entomophthoromycotina</taxon>
        <taxon>Entomophthoromycetes</taxon>
        <taxon>Entomophthorales</taxon>
        <taxon>Ancylistaceae</taxon>
        <taxon>Conidiobolus</taxon>
    </lineage>
</organism>